<keyword evidence="1" id="KW-0238">DNA-binding</keyword>
<dbReference type="InterPro" id="IPR016032">
    <property type="entry name" value="Sig_transdc_resp-reg_C-effctor"/>
</dbReference>
<protein>
    <recommendedName>
        <fullName evidence="2">HTH luxR-type domain-containing protein</fullName>
    </recommendedName>
</protein>
<dbReference type="GO" id="GO:0006355">
    <property type="term" value="P:regulation of DNA-templated transcription"/>
    <property type="evidence" value="ECO:0007669"/>
    <property type="project" value="InterPro"/>
</dbReference>
<sequence>MRQVPPSSGRLVRVAIRSHKRIFRDTLTVCLAGQPDFTVVGHVADDAALLGLCDLCGPDLILYDAGAVVGEALRALRTVRDRHERIRVIVLYERLSSAELAASRQAGVDTLIPSSHGLDALLMLLHQHVDALRFGVPVPAPGGLSAQEREIITLTAAGHPVCRVAELLNMTPFAVENCKRRIYQKLAVTSQSHAIARAITLGLVNRAPLPRPRVYASGGLTLVVLCGPDVPARYDVAVALLAQRIPFVTDGGSGGGLDLWDHAGSGTVPVVLVDPAVEDWQRLGDSRVPVMVVCSKPMSRGETLDALGRGAVAIVAAERVSEALVPALTLAAAGHLIIDPTAANWVLAAAGTHAGEPESGLPELTTREGDILRSIAAGHSVRQTARSLGIAEKTVENTQARLFRKLGARNRAGALATAHALGMLELLNP</sequence>
<evidence type="ECO:0000313" key="4">
    <source>
        <dbReference type="Proteomes" id="UP000482960"/>
    </source>
</evidence>
<dbReference type="InterPro" id="IPR039420">
    <property type="entry name" value="WalR-like"/>
</dbReference>
<name>A0A6V8LC48_9ACTN</name>
<dbReference type="Gene3D" id="1.10.10.10">
    <property type="entry name" value="Winged helix-like DNA-binding domain superfamily/Winged helix DNA-binding domain"/>
    <property type="match status" value="1"/>
</dbReference>
<accession>A0A6V8LC48</accession>
<dbReference type="PRINTS" id="PR00038">
    <property type="entry name" value="HTHLUXR"/>
</dbReference>
<dbReference type="CDD" id="cd06170">
    <property type="entry name" value="LuxR_C_like"/>
    <property type="match status" value="1"/>
</dbReference>
<reference evidence="3 4" key="1">
    <citation type="submission" date="2020-03" db="EMBL/GenBank/DDBJ databases">
        <title>Whole genome shotgun sequence of Phytohabitans rumicis NBRC 108638.</title>
        <authorList>
            <person name="Komaki H."/>
            <person name="Tamura T."/>
        </authorList>
    </citation>
    <scope>NUCLEOTIDE SEQUENCE [LARGE SCALE GENOMIC DNA]</scope>
    <source>
        <strain evidence="3 4">NBRC 108638</strain>
    </source>
</reference>
<dbReference type="PROSITE" id="PS50043">
    <property type="entry name" value="HTH_LUXR_2"/>
    <property type="match status" value="2"/>
</dbReference>
<dbReference type="Gene3D" id="3.40.50.2300">
    <property type="match status" value="2"/>
</dbReference>
<dbReference type="SUPFAM" id="SSF46894">
    <property type="entry name" value="C-terminal effector domain of the bipartite response regulators"/>
    <property type="match status" value="2"/>
</dbReference>
<evidence type="ECO:0000259" key="2">
    <source>
        <dbReference type="PROSITE" id="PS50043"/>
    </source>
</evidence>
<proteinExistence type="predicted"/>
<evidence type="ECO:0000256" key="1">
    <source>
        <dbReference type="ARBA" id="ARBA00023125"/>
    </source>
</evidence>
<dbReference type="GO" id="GO:0003677">
    <property type="term" value="F:DNA binding"/>
    <property type="evidence" value="ECO:0007669"/>
    <property type="project" value="UniProtKB-KW"/>
</dbReference>
<feature type="domain" description="HTH luxR-type" evidence="2">
    <location>
        <begin position="137"/>
        <end position="202"/>
    </location>
</feature>
<evidence type="ECO:0000313" key="3">
    <source>
        <dbReference type="EMBL" id="GFJ94793.1"/>
    </source>
</evidence>
<gene>
    <name evidence="3" type="ORF">Prum_084350</name>
</gene>
<reference evidence="3 4" key="2">
    <citation type="submission" date="2020-03" db="EMBL/GenBank/DDBJ databases">
        <authorList>
            <person name="Ichikawa N."/>
            <person name="Kimura A."/>
            <person name="Kitahashi Y."/>
            <person name="Uohara A."/>
        </authorList>
    </citation>
    <scope>NUCLEOTIDE SEQUENCE [LARGE SCALE GENOMIC DNA]</scope>
    <source>
        <strain evidence="3 4">NBRC 108638</strain>
    </source>
</reference>
<dbReference type="Proteomes" id="UP000482960">
    <property type="component" value="Unassembled WGS sequence"/>
</dbReference>
<dbReference type="InterPro" id="IPR011006">
    <property type="entry name" value="CheY-like_superfamily"/>
</dbReference>
<dbReference type="SMART" id="SM00421">
    <property type="entry name" value="HTH_LUXR"/>
    <property type="match status" value="2"/>
</dbReference>
<dbReference type="Pfam" id="PF00196">
    <property type="entry name" value="GerE"/>
    <property type="match status" value="2"/>
</dbReference>
<dbReference type="EMBL" id="BLPG01000001">
    <property type="protein sequence ID" value="GFJ94793.1"/>
    <property type="molecule type" value="Genomic_DNA"/>
</dbReference>
<comment type="caution">
    <text evidence="3">The sequence shown here is derived from an EMBL/GenBank/DDBJ whole genome shotgun (WGS) entry which is preliminary data.</text>
</comment>
<dbReference type="AlphaFoldDB" id="A0A6V8LC48"/>
<dbReference type="InterPro" id="IPR000792">
    <property type="entry name" value="Tscrpt_reg_LuxR_C"/>
</dbReference>
<feature type="domain" description="HTH luxR-type" evidence="2">
    <location>
        <begin position="357"/>
        <end position="422"/>
    </location>
</feature>
<keyword evidence="4" id="KW-1185">Reference proteome</keyword>
<organism evidence="3 4">
    <name type="scientific">Phytohabitans rumicis</name>
    <dbReference type="NCBI Taxonomy" id="1076125"/>
    <lineage>
        <taxon>Bacteria</taxon>
        <taxon>Bacillati</taxon>
        <taxon>Actinomycetota</taxon>
        <taxon>Actinomycetes</taxon>
        <taxon>Micromonosporales</taxon>
        <taxon>Micromonosporaceae</taxon>
    </lineage>
</organism>
<dbReference type="RefSeq" id="WP_173082060.1">
    <property type="nucleotide sequence ID" value="NZ_BAABJB010000036.1"/>
</dbReference>
<dbReference type="PANTHER" id="PTHR43214">
    <property type="entry name" value="TWO-COMPONENT RESPONSE REGULATOR"/>
    <property type="match status" value="1"/>
</dbReference>
<dbReference type="InterPro" id="IPR036388">
    <property type="entry name" value="WH-like_DNA-bd_sf"/>
</dbReference>
<dbReference type="SUPFAM" id="SSF52172">
    <property type="entry name" value="CheY-like"/>
    <property type="match status" value="1"/>
</dbReference>